<dbReference type="Pfam" id="PF14863">
    <property type="entry name" value="Alkyl_sulf_dimr"/>
    <property type="match status" value="1"/>
</dbReference>
<dbReference type="Proteomes" id="UP001180845">
    <property type="component" value="Unassembled WGS sequence"/>
</dbReference>
<feature type="domain" description="Metallo-beta-lactamase" evidence="10">
    <location>
        <begin position="102"/>
        <end position="324"/>
    </location>
</feature>
<dbReference type="FunFam" id="1.25.40.880:FF:000001">
    <property type="entry name" value="SDS hydrolase SdsA1"/>
    <property type="match status" value="1"/>
</dbReference>
<organism evidence="11 12">
    <name type="scientific">Haloactinomyces albus</name>
    <dbReference type="NCBI Taxonomy" id="1352928"/>
    <lineage>
        <taxon>Bacteria</taxon>
        <taxon>Bacillati</taxon>
        <taxon>Actinomycetota</taxon>
        <taxon>Actinomycetes</taxon>
        <taxon>Actinopolysporales</taxon>
        <taxon>Actinopolysporaceae</taxon>
        <taxon>Haloactinomyces</taxon>
    </lineage>
</organism>
<dbReference type="SUPFAM" id="SSF56281">
    <property type="entry name" value="Metallo-hydrolase/oxidoreductase"/>
    <property type="match status" value="1"/>
</dbReference>
<dbReference type="GO" id="GO:0018909">
    <property type="term" value="P:dodecyl sulfate metabolic process"/>
    <property type="evidence" value="ECO:0007669"/>
    <property type="project" value="InterPro"/>
</dbReference>
<evidence type="ECO:0000256" key="1">
    <source>
        <dbReference type="ARBA" id="ARBA00001947"/>
    </source>
</evidence>
<dbReference type="InterPro" id="IPR029228">
    <property type="entry name" value="Alkyl_sulf_dimr"/>
</dbReference>
<dbReference type="EMBL" id="JAVDXW010000001">
    <property type="protein sequence ID" value="MDR7303771.1"/>
    <property type="molecule type" value="Genomic_DNA"/>
</dbReference>
<evidence type="ECO:0000256" key="6">
    <source>
        <dbReference type="ARBA" id="ARBA00066568"/>
    </source>
</evidence>
<dbReference type="EC" id="3.1.6.21" evidence="6"/>
<evidence type="ECO:0000256" key="3">
    <source>
        <dbReference type="ARBA" id="ARBA00022801"/>
    </source>
</evidence>
<evidence type="ECO:0000256" key="2">
    <source>
        <dbReference type="ARBA" id="ARBA00022723"/>
    </source>
</evidence>
<keyword evidence="3 11" id="KW-0378">Hydrolase</keyword>
<dbReference type="InterPro" id="IPR052195">
    <property type="entry name" value="Bact_Alkyl/Aryl-Sulfatase"/>
</dbReference>
<dbReference type="GO" id="GO:0046872">
    <property type="term" value="F:metal ion binding"/>
    <property type="evidence" value="ECO:0007669"/>
    <property type="project" value="UniProtKB-KW"/>
</dbReference>
<dbReference type="SMART" id="SM00849">
    <property type="entry name" value="Lactamase_B"/>
    <property type="match status" value="1"/>
</dbReference>
<keyword evidence="12" id="KW-1185">Reference proteome</keyword>
<evidence type="ECO:0000256" key="8">
    <source>
        <dbReference type="ARBA" id="ARBA00075789"/>
    </source>
</evidence>
<dbReference type="InterPro" id="IPR044097">
    <property type="entry name" value="Bds1/SdsA1_MBL-fold"/>
</dbReference>
<accession>A0AAE3ZF29</accession>
<dbReference type="InterPro" id="IPR036527">
    <property type="entry name" value="SCP2_sterol-bd_dom_sf"/>
</dbReference>
<dbReference type="InterPro" id="IPR038536">
    <property type="entry name" value="Alkyl/aryl-sulf_dimr_sf"/>
</dbReference>
<protein>
    <recommendedName>
        <fullName evidence="7">Linear primary-alkylsulfatase</fullName>
        <ecNumber evidence="6">3.1.6.21</ecNumber>
    </recommendedName>
    <alternativeName>
        <fullName evidence="8">Type III linear primary-alkylsulfatase</fullName>
    </alternativeName>
</protein>
<evidence type="ECO:0000313" key="11">
    <source>
        <dbReference type="EMBL" id="MDR7303771.1"/>
    </source>
</evidence>
<sequence>MTRPTQPTEHIIAAHRHATRTLPWSRTDDIADAERGFIAAPEHRTIEDAEGRTVWAFDRYHFLDGEPPGSVHPALWRQTRLLAKAGLFEVVPGVYQVRGFDLSNMTLIEGECGIIVVDPLISVETARAALDLYQRHRGPRPVTAVVFTHNHADHFGGVFGLAGADELTSGTIEILAPEGFTEHAVSENVYAGPVMSRRATLMYGSALPVGPRGQVGVGLGLGTSTGRVTLARPTVHIERTGQECTIDGVRMVFQIVSGTEAPAELNFFLPDVAALCLAETATHTQHNLGTLRGAPVRDARAWAHALTESLVLFGSRANVLLAGHHWPTWGTEKVVSFLSEQRDLYTYLHDQTLRLMNQGLTAADIAESLALPPTLEGTWHTRGYYGSTSHNIKAIYQRYIGWFDGNPAHLWPHPPVAAAARYVDFMGGAERVLEMAEESYGAGDYRWVAEVVNHVVYAEPNNERARLLQAAALEQLGYGSENATWRNFYLAAALELRLGRTSASAPRQSRDSSTVAALSLRQVFDSIAIRVNGPRAARHRLHIVWEITDEHSQYHTVLSNGALVHHENNPVPGSRPELTLILSRATLNQLVAGPSRVHALVEYGELQHDGDLTVLVTLFGLTEKPRPDFPVVTPAALDASWSAGDRNRGQAAPERADGPSWR</sequence>
<dbReference type="RefSeq" id="WP_310276380.1">
    <property type="nucleotide sequence ID" value="NZ_JAVDXW010000001.1"/>
</dbReference>
<gene>
    <name evidence="11" type="ORF">JOF55_003952</name>
</gene>
<dbReference type="PANTHER" id="PTHR43223">
    <property type="entry name" value="ALKYL/ARYL-SULFATASE"/>
    <property type="match status" value="1"/>
</dbReference>
<dbReference type="InterPro" id="IPR001279">
    <property type="entry name" value="Metallo-B-lactamas"/>
</dbReference>
<reference evidence="11" key="1">
    <citation type="submission" date="2023-07" db="EMBL/GenBank/DDBJ databases">
        <title>Sequencing the genomes of 1000 actinobacteria strains.</title>
        <authorList>
            <person name="Klenk H.-P."/>
        </authorList>
    </citation>
    <scope>NUCLEOTIDE SEQUENCE</scope>
    <source>
        <strain evidence="11">DSM 45977</strain>
    </source>
</reference>
<dbReference type="Pfam" id="PF14864">
    <property type="entry name" value="Alkyl_sulf_C"/>
    <property type="match status" value="1"/>
</dbReference>
<evidence type="ECO:0000313" key="12">
    <source>
        <dbReference type="Proteomes" id="UP001180845"/>
    </source>
</evidence>
<dbReference type="PANTHER" id="PTHR43223:SF1">
    <property type="entry name" value="ALKYL_ARYL-SULFATASE BDS1"/>
    <property type="match status" value="1"/>
</dbReference>
<dbReference type="SUPFAM" id="SSF55718">
    <property type="entry name" value="SCP-like"/>
    <property type="match status" value="1"/>
</dbReference>
<proteinExistence type="inferred from homology"/>
<dbReference type="InterPro" id="IPR036866">
    <property type="entry name" value="RibonucZ/Hydroxyglut_hydro"/>
</dbReference>
<comment type="similarity">
    <text evidence="5">Belongs to the metallo-beta-lactamase superfamily. Type III sulfatase family.</text>
</comment>
<dbReference type="GO" id="GO:0018741">
    <property type="term" value="F:linear primary-alkylsulfatase activity"/>
    <property type="evidence" value="ECO:0007669"/>
    <property type="project" value="UniProtKB-EC"/>
</dbReference>
<evidence type="ECO:0000256" key="9">
    <source>
        <dbReference type="SAM" id="MobiDB-lite"/>
    </source>
</evidence>
<dbReference type="Gene3D" id="3.30.1050.10">
    <property type="entry name" value="SCP2 sterol-binding domain"/>
    <property type="match status" value="1"/>
</dbReference>
<feature type="region of interest" description="Disordered" evidence="9">
    <location>
        <begin position="640"/>
        <end position="662"/>
    </location>
</feature>
<dbReference type="Gene3D" id="3.60.15.30">
    <property type="entry name" value="Metallo-beta-lactamase domain"/>
    <property type="match status" value="1"/>
</dbReference>
<dbReference type="Gene3D" id="1.25.40.880">
    <property type="entry name" value="Alkyl sulfatase, dimerisation domain"/>
    <property type="match status" value="1"/>
</dbReference>
<evidence type="ECO:0000256" key="7">
    <source>
        <dbReference type="ARBA" id="ARBA00068034"/>
    </source>
</evidence>
<comment type="cofactor">
    <cofactor evidence="1">
        <name>Zn(2+)</name>
        <dbReference type="ChEBI" id="CHEBI:29105"/>
    </cofactor>
</comment>
<dbReference type="FunFam" id="3.60.15.30:FF:000001">
    <property type="entry name" value="Alkyl/aryl-sulfatase BDS1"/>
    <property type="match status" value="1"/>
</dbReference>
<evidence type="ECO:0000256" key="5">
    <source>
        <dbReference type="ARBA" id="ARBA00033751"/>
    </source>
</evidence>
<dbReference type="AlphaFoldDB" id="A0AAE3ZF29"/>
<dbReference type="GO" id="GO:0046983">
    <property type="term" value="F:protein dimerization activity"/>
    <property type="evidence" value="ECO:0007669"/>
    <property type="project" value="InterPro"/>
</dbReference>
<dbReference type="InterPro" id="IPR029229">
    <property type="entry name" value="Alkyl_sulf_C"/>
</dbReference>
<name>A0AAE3ZF29_9ACTN</name>
<comment type="caution">
    <text evidence="11">The sequence shown here is derived from an EMBL/GenBank/DDBJ whole genome shotgun (WGS) entry which is preliminary data.</text>
</comment>
<evidence type="ECO:0000259" key="10">
    <source>
        <dbReference type="SMART" id="SM00849"/>
    </source>
</evidence>
<keyword evidence="4" id="KW-0862">Zinc</keyword>
<evidence type="ECO:0000256" key="4">
    <source>
        <dbReference type="ARBA" id="ARBA00022833"/>
    </source>
</evidence>
<keyword evidence="2" id="KW-0479">Metal-binding</keyword>
<dbReference type="Pfam" id="PF00753">
    <property type="entry name" value="Lactamase_B"/>
    <property type="match status" value="1"/>
</dbReference>
<dbReference type="CDD" id="cd07710">
    <property type="entry name" value="arylsulfatase_Sdsa1-like_MBL-fold"/>
    <property type="match status" value="1"/>
</dbReference>